<sequence>MWRLARGRELYCGPDGVWRGAGPGDRFTRLRGYAAFDQLAPLLRAGIHTHEQLLELLPGAGPVLDALYEAGLAETSENDSPVTGIVHLDGDGPPADALARILGEHPGIEMRRTAVDEVAVAAADVVVSVAGRLPDSRWLLLDDWCARHGTARHLVLVEGDRFVIGPFGVPGQSAGYRDLRGRRLAAGAADELQALWAHLEEDDRGRDAWWPPDAAIAAGYAARDVLAHLRGEIAPGRLHQVECLPGEPVPVAHPVLPLPPTAVIA</sequence>
<dbReference type="Proteomes" id="UP000267804">
    <property type="component" value="Chromosome"/>
</dbReference>
<evidence type="ECO:0000313" key="2">
    <source>
        <dbReference type="Proteomes" id="UP000267804"/>
    </source>
</evidence>
<evidence type="ECO:0000313" key="1">
    <source>
        <dbReference type="EMBL" id="AYF30009.1"/>
    </source>
</evidence>
<dbReference type="AlphaFoldDB" id="A0A386WRL2"/>
<name>A0A386WRL2_9ACTN</name>
<proteinExistence type="predicted"/>
<dbReference type="EMBL" id="CP024087">
    <property type="protein sequence ID" value="AYF30009.1"/>
    <property type="molecule type" value="Genomic_DNA"/>
</dbReference>
<reference evidence="1 2" key="1">
    <citation type="submission" date="2017-10" db="EMBL/GenBank/DDBJ databases">
        <title>Integration of genomic and chemical information greatly accelerates assignment of the full stereostructure of myelolactone, a potent inhibitor of myeloma from a marine-derived Micromonospora.</title>
        <authorList>
            <person name="Kim M.C."/>
            <person name="Machado H."/>
            <person name="Jensen P.R."/>
            <person name="Fenical W."/>
        </authorList>
    </citation>
    <scope>NUCLEOTIDE SEQUENCE [LARGE SCALE GENOMIC DNA]</scope>
    <source>
        <strain evidence="1 2">CNY-010</strain>
    </source>
</reference>
<gene>
    <name evidence="1" type="ORF">CSH63_21590</name>
</gene>
<dbReference type="Gene3D" id="3.40.50.720">
    <property type="entry name" value="NAD(P)-binding Rossmann-like Domain"/>
    <property type="match status" value="1"/>
</dbReference>
<protein>
    <submittedName>
        <fullName evidence="1">Uncharacterized protein</fullName>
    </submittedName>
</protein>
<dbReference type="KEGG" id="mtua:CSH63_21590"/>
<accession>A0A386WRL2</accession>
<organism evidence="1 2">
    <name type="scientific">Micromonospora tulbaghiae</name>
    <dbReference type="NCBI Taxonomy" id="479978"/>
    <lineage>
        <taxon>Bacteria</taxon>
        <taxon>Bacillati</taxon>
        <taxon>Actinomycetota</taxon>
        <taxon>Actinomycetes</taxon>
        <taxon>Micromonosporales</taxon>
        <taxon>Micromonosporaceae</taxon>
        <taxon>Micromonospora</taxon>
    </lineage>
</organism>
<dbReference type="RefSeq" id="WP_120571836.1">
    <property type="nucleotide sequence ID" value="NZ_CP024087.1"/>
</dbReference>